<proteinExistence type="predicted"/>
<protein>
    <submittedName>
        <fullName evidence="1">TIGR04141 family sporadically distributed protein</fullName>
    </submittedName>
</protein>
<dbReference type="Proteomes" id="UP000515493">
    <property type="component" value="Chromosome"/>
</dbReference>
<organism evidence="1">
    <name type="scientific">Xanthomonas euroxanthea</name>
    <dbReference type="NCBI Taxonomy" id="2259622"/>
    <lineage>
        <taxon>Bacteria</taxon>
        <taxon>Pseudomonadati</taxon>
        <taxon>Pseudomonadota</taxon>
        <taxon>Gammaproteobacteria</taxon>
        <taxon>Lysobacterales</taxon>
        <taxon>Lysobacteraceae</taxon>
        <taxon>Xanthomonas</taxon>
    </lineage>
</organism>
<accession>A0A8E4MC85</accession>
<name>A0A8E4MC85_9XANT</name>
<dbReference type="NCBIfam" id="TIGR04141">
    <property type="entry name" value="TIGR04141 family sporadically distributed protein"/>
    <property type="match status" value="1"/>
</dbReference>
<evidence type="ECO:0000313" key="3">
    <source>
        <dbReference type="Proteomes" id="UP000515493"/>
    </source>
</evidence>
<evidence type="ECO:0000313" key="1">
    <source>
        <dbReference type="EMBL" id="CAD0313578.1"/>
    </source>
</evidence>
<dbReference type="EMBL" id="LR861803">
    <property type="protein sequence ID" value="CAD1787359.1"/>
    <property type="molecule type" value="Genomic_DNA"/>
</dbReference>
<dbReference type="EMBL" id="LR824641">
    <property type="protein sequence ID" value="CAD0313578.1"/>
    <property type="molecule type" value="Genomic_DNA"/>
</dbReference>
<gene>
    <name evidence="1" type="ORF">XSP_000574</name>
</gene>
<dbReference type="InterPro" id="IPR026487">
    <property type="entry name" value="CHP04141"/>
</dbReference>
<sequence length="534" mass="60236">MSMRLCKPGITLKKATTSFDGMAAYPVRNGVVLTSQRNEDTPEWLKPLKDETSANIAKLHTKSCGAAYLLSVKYKTTKYVVVYTFGTAHHRLDDDIFEPRFGLRIALNSIESSELRNMDVASLDSSTLKRRIQASRSTPVSDFGIDINQDLLTLLSGKSNDGTFARVITGRDSVSFKCPPKPGFFREKAVQAIEIFKKRTYKKNYPWVDYIDTVKDSRLIGDLENDLLAELTQAAKGRAIDASISTPEISDPLVEEAIRYSGAGMKPGKKNTFETADIYDYISEIKTALIFGKISIADIKSQKITLVESGSRKTKSEKIFKCLNMEIKKGGQRYILFSGNWYQIDSKHAKTIEDDFKSFLTPKPIFKPTKAKNERAFISQLNRRTDLLNMDQTKINPVGSTHANIEPCDFLSRKKQLIHLKDAGASSSMSHLWSQGYVSCTLMMTDASFREQFIKETKNREAIYKRSGFSIVLPKSKIIPDPTKFSIVFGVMRTRNKRDNSLDIPFFSKVAMKPSLSAIRLMNFKVFVEIIEKV</sequence>
<evidence type="ECO:0000313" key="2">
    <source>
        <dbReference type="EMBL" id="CAD1787359.1"/>
    </source>
</evidence>
<dbReference type="KEGG" id="xeu:XSP_000574"/>
<reference evidence="1 3" key="1">
    <citation type="submission" date="2020-07" db="EMBL/GenBank/DDBJ databases">
        <authorList>
            <person name="Teixeira M."/>
        </authorList>
    </citation>
    <scope>NUCLEOTIDE SEQUENCE</scope>
    <source>
        <strain evidence="2">1</strain>
        <strain evidence="1">Xanthomonas sp. CPBF 367</strain>
    </source>
</reference>
<dbReference type="AlphaFoldDB" id="A0A8E4MC85"/>
<dbReference type="Pfam" id="PF19614">
    <property type="entry name" value="DUF6119"/>
    <property type="match status" value="1"/>
</dbReference>